<keyword evidence="3 6" id="KW-0812">Transmembrane</keyword>
<feature type="transmembrane region" description="Helical" evidence="6">
    <location>
        <begin position="69"/>
        <end position="86"/>
    </location>
</feature>
<feature type="transmembrane region" description="Helical" evidence="6">
    <location>
        <begin position="185"/>
        <end position="206"/>
    </location>
</feature>
<reference evidence="7 8" key="1">
    <citation type="submission" date="2019-08" db="EMBL/GenBank/DDBJ databases">
        <authorList>
            <person name="Peeters C."/>
        </authorList>
    </citation>
    <scope>NUCLEOTIDE SEQUENCE [LARGE SCALE GENOMIC DNA]</scope>
    <source>
        <strain evidence="7 8">LMG 30175</strain>
    </source>
</reference>
<feature type="transmembrane region" description="Helical" evidence="6">
    <location>
        <begin position="118"/>
        <end position="140"/>
    </location>
</feature>
<keyword evidence="4 6" id="KW-1133">Transmembrane helix</keyword>
<dbReference type="RefSeq" id="WP_150699989.1">
    <property type="nucleotide sequence ID" value="NZ_CABPRZ010000037.1"/>
</dbReference>
<proteinExistence type="predicted"/>
<sequence length="212" mass="22308">MIDAAYWKGMALGASLIMAIGAQNAFVLRQGILQRHVGIVVAVCAICDMVLIAAGVAGMGSLVAAYPRFLAAVTWGGAAFLFWYGLRAWRAAFDGMGVLKADGSAAAAKADSSWQRTLLLVVMLSMLNPHVYLDTVILLGGLGAAQPWPGNLWFAAGAMTASALWFCGLGYGARLVAPLFARPRAWQILDGIVGTMMWTLAAGLVFQRASLG</sequence>
<evidence type="ECO:0000256" key="4">
    <source>
        <dbReference type="ARBA" id="ARBA00022989"/>
    </source>
</evidence>
<feature type="transmembrane region" description="Helical" evidence="6">
    <location>
        <begin position="152"/>
        <end position="173"/>
    </location>
</feature>
<keyword evidence="5 6" id="KW-0472">Membrane</keyword>
<dbReference type="EMBL" id="CABPRZ010000037">
    <property type="protein sequence ID" value="VVE58588.1"/>
    <property type="molecule type" value="Genomic_DNA"/>
</dbReference>
<comment type="subcellular location">
    <subcellularLocation>
        <location evidence="1">Cell membrane</location>
        <topology evidence="1">Multi-pass membrane protein</topology>
    </subcellularLocation>
</comment>
<dbReference type="GO" id="GO:0015171">
    <property type="term" value="F:amino acid transmembrane transporter activity"/>
    <property type="evidence" value="ECO:0007669"/>
    <property type="project" value="TreeGrafter"/>
</dbReference>
<evidence type="ECO:0000313" key="7">
    <source>
        <dbReference type="EMBL" id="VVE58588.1"/>
    </source>
</evidence>
<evidence type="ECO:0000256" key="1">
    <source>
        <dbReference type="ARBA" id="ARBA00004651"/>
    </source>
</evidence>
<keyword evidence="8" id="KW-1185">Reference proteome</keyword>
<dbReference type="Proteomes" id="UP000414233">
    <property type="component" value="Unassembled WGS sequence"/>
</dbReference>
<feature type="transmembrane region" description="Helical" evidence="6">
    <location>
        <begin position="6"/>
        <end position="27"/>
    </location>
</feature>
<dbReference type="PANTHER" id="PTHR30086">
    <property type="entry name" value="ARGININE EXPORTER PROTEIN ARGO"/>
    <property type="match status" value="1"/>
</dbReference>
<feature type="transmembrane region" description="Helical" evidence="6">
    <location>
        <begin position="39"/>
        <end position="63"/>
    </location>
</feature>
<evidence type="ECO:0000256" key="6">
    <source>
        <dbReference type="SAM" id="Phobius"/>
    </source>
</evidence>
<evidence type="ECO:0000256" key="3">
    <source>
        <dbReference type="ARBA" id="ARBA00022692"/>
    </source>
</evidence>
<dbReference type="AlphaFoldDB" id="A0A5E4ZCL9"/>
<name>A0A5E4ZCL9_9BURK</name>
<keyword evidence="2" id="KW-1003">Cell membrane</keyword>
<dbReference type="Pfam" id="PF01810">
    <property type="entry name" value="LysE"/>
    <property type="match status" value="1"/>
</dbReference>
<dbReference type="InterPro" id="IPR001123">
    <property type="entry name" value="LeuE-type"/>
</dbReference>
<dbReference type="PANTHER" id="PTHR30086:SF20">
    <property type="entry name" value="ARGININE EXPORTER PROTEIN ARGO-RELATED"/>
    <property type="match status" value="1"/>
</dbReference>
<dbReference type="GO" id="GO:0005886">
    <property type="term" value="C:plasma membrane"/>
    <property type="evidence" value="ECO:0007669"/>
    <property type="project" value="UniProtKB-SubCell"/>
</dbReference>
<accession>A0A5E4ZCL9</accession>
<protein>
    <submittedName>
        <fullName evidence="7">Amino acid transporter</fullName>
    </submittedName>
</protein>
<evidence type="ECO:0000256" key="5">
    <source>
        <dbReference type="ARBA" id="ARBA00023136"/>
    </source>
</evidence>
<dbReference type="OrthoDB" id="5638726at2"/>
<evidence type="ECO:0000313" key="8">
    <source>
        <dbReference type="Proteomes" id="UP000414233"/>
    </source>
</evidence>
<organism evidence="7 8">
    <name type="scientific">Pandoraea terrae</name>
    <dbReference type="NCBI Taxonomy" id="1537710"/>
    <lineage>
        <taxon>Bacteria</taxon>
        <taxon>Pseudomonadati</taxon>
        <taxon>Pseudomonadota</taxon>
        <taxon>Betaproteobacteria</taxon>
        <taxon>Burkholderiales</taxon>
        <taxon>Burkholderiaceae</taxon>
        <taxon>Pandoraea</taxon>
    </lineage>
</organism>
<gene>
    <name evidence="7" type="ORF">PTE30175_05261</name>
</gene>
<evidence type="ECO:0000256" key="2">
    <source>
        <dbReference type="ARBA" id="ARBA00022475"/>
    </source>
</evidence>